<proteinExistence type="predicted"/>
<name>A0AAD3DMN3_9CHLO</name>
<sequence>LGRHLGTFGASTQAHRQLLEQQEPAQQRHKHQQQQQRHVRAQVQRLQHQQQRQFQQRPHPHSGPSWRSHCERYESLYESGIWEDTVFWQEGGITEGLMGAAIGNMSLNGGRYRQVAISAAIVKGRLYLPAEVYLNMT</sequence>
<dbReference type="Proteomes" id="UP001054857">
    <property type="component" value="Unassembled WGS sequence"/>
</dbReference>
<dbReference type="EMBL" id="BMAR01000007">
    <property type="protein sequence ID" value="GFR44413.1"/>
    <property type="molecule type" value="Genomic_DNA"/>
</dbReference>
<comment type="caution">
    <text evidence="2">The sequence shown here is derived from an EMBL/GenBank/DDBJ whole genome shotgun (WGS) entry which is preliminary data.</text>
</comment>
<gene>
    <name evidence="2" type="ORF">Agub_g5646</name>
</gene>
<evidence type="ECO:0000313" key="2">
    <source>
        <dbReference type="EMBL" id="GFR44413.1"/>
    </source>
</evidence>
<organism evidence="2 3">
    <name type="scientific">Astrephomene gubernaculifera</name>
    <dbReference type="NCBI Taxonomy" id="47775"/>
    <lineage>
        <taxon>Eukaryota</taxon>
        <taxon>Viridiplantae</taxon>
        <taxon>Chlorophyta</taxon>
        <taxon>core chlorophytes</taxon>
        <taxon>Chlorophyceae</taxon>
        <taxon>CS clade</taxon>
        <taxon>Chlamydomonadales</taxon>
        <taxon>Astrephomenaceae</taxon>
        <taxon>Astrephomene</taxon>
    </lineage>
</organism>
<feature type="region of interest" description="Disordered" evidence="1">
    <location>
        <begin position="21"/>
        <end position="67"/>
    </location>
</feature>
<protein>
    <submittedName>
        <fullName evidence="2">Uncharacterized protein</fullName>
    </submittedName>
</protein>
<feature type="compositionally biased region" description="Low complexity" evidence="1">
    <location>
        <begin position="41"/>
        <end position="57"/>
    </location>
</feature>
<evidence type="ECO:0000313" key="3">
    <source>
        <dbReference type="Proteomes" id="UP001054857"/>
    </source>
</evidence>
<feature type="non-terminal residue" evidence="2">
    <location>
        <position position="1"/>
    </location>
</feature>
<feature type="compositionally biased region" description="Basic residues" evidence="1">
    <location>
        <begin position="27"/>
        <end position="40"/>
    </location>
</feature>
<reference evidence="2 3" key="1">
    <citation type="journal article" date="2021" name="Sci. Rep.">
        <title>Genome sequencing of the multicellular alga Astrephomene provides insights into convergent evolution of germ-soma differentiation.</title>
        <authorList>
            <person name="Yamashita S."/>
            <person name="Yamamoto K."/>
            <person name="Matsuzaki R."/>
            <person name="Suzuki S."/>
            <person name="Yamaguchi H."/>
            <person name="Hirooka S."/>
            <person name="Minakuchi Y."/>
            <person name="Miyagishima S."/>
            <person name="Kawachi M."/>
            <person name="Toyoda A."/>
            <person name="Nozaki H."/>
        </authorList>
    </citation>
    <scope>NUCLEOTIDE SEQUENCE [LARGE SCALE GENOMIC DNA]</scope>
    <source>
        <strain evidence="2 3">NIES-4017</strain>
    </source>
</reference>
<feature type="non-terminal residue" evidence="2">
    <location>
        <position position="137"/>
    </location>
</feature>
<accession>A0AAD3DMN3</accession>
<dbReference type="AlphaFoldDB" id="A0AAD3DMN3"/>
<evidence type="ECO:0000256" key="1">
    <source>
        <dbReference type="SAM" id="MobiDB-lite"/>
    </source>
</evidence>
<keyword evidence="3" id="KW-1185">Reference proteome</keyword>